<comment type="caution">
    <text evidence="2">The sequence shown here is derived from an EMBL/GenBank/DDBJ whole genome shotgun (WGS) entry which is preliminary data.</text>
</comment>
<name>A0A402AVF7_9CHLR</name>
<accession>A0A402AVF7</accession>
<proteinExistence type="predicted"/>
<keyword evidence="1" id="KW-0812">Transmembrane</keyword>
<sequence>MESRQEVEFPRSMYQLAEQHHVGHPLALYNLSIQWKRYLNLINYFSLIAMSCAILFILVVTSIFSIT</sequence>
<feature type="transmembrane region" description="Helical" evidence="1">
    <location>
        <begin position="41"/>
        <end position="66"/>
    </location>
</feature>
<keyword evidence="1" id="KW-1133">Transmembrane helix</keyword>
<protein>
    <submittedName>
        <fullName evidence="2">Uncharacterized protein</fullName>
    </submittedName>
</protein>
<evidence type="ECO:0000313" key="3">
    <source>
        <dbReference type="Proteomes" id="UP000287188"/>
    </source>
</evidence>
<gene>
    <name evidence="2" type="ORF">KDK_69300</name>
</gene>
<dbReference type="EMBL" id="BIFS01000002">
    <property type="protein sequence ID" value="GCE23130.1"/>
    <property type="molecule type" value="Genomic_DNA"/>
</dbReference>
<evidence type="ECO:0000313" key="2">
    <source>
        <dbReference type="EMBL" id="GCE23130.1"/>
    </source>
</evidence>
<dbReference type="AlphaFoldDB" id="A0A402AVF7"/>
<dbReference type="Proteomes" id="UP000287188">
    <property type="component" value="Unassembled WGS sequence"/>
</dbReference>
<organism evidence="2 3">
    <name type="scientific">Dictyobacter kobayashii</name>
    <dbReference type="NCBI Taxonomy" id="2014872"/>
    <lineage>
        <taxon>Bacteria</taxon>
        <taxon>Bacillati</taxon>
        <taxon>Chloroflexota</taxon>
        <taxon>Ktedonobacteria</taxon>
        <taxon>Ktedonobacterales</taxon>
        <taxon>Dictyobacteraceae</taxon>
        <taxon>Dictyobacter</taxon>
    </lineage>
</organism>
<reference evidence="3" key="1">
    <citation type="submission" date="2018-12" db="EMBL/GenBank/DDBJ databases">
        <title>Tengunoibacter tsumagoiensis gen. nov., sp. nov., Dictyobacter kobayashii sp. nov., D. alpinus sp. nov., and D. joshuensis sp. nov. and description of Dictyobacteraceae fam. nov. within the order Ktedonobacterales isolated from Tengu-no-mugimeshi.</title>
        <authorList>
            <person name="Wang C.M."/>
            <person name="Zheng Y."/>
            <person name="Sakai Y."/>
            <person name="Toyoda A."/>
            <person name="Minakuchi Y."/>
            <person name="Abe K."/>
            <person name="Yokota A."/>
            <person name="Yabe S."/>
        </authorList>
    </citation>
    <scope>NUCLEOTIDE SEQUENCE [LARGE SCALE GENOMIC DNA]</scope>
    <source>
        <strain evidence="3">Uno11</strain>
    </source>
</reference>
<evidence type="ECO:0000256" key="1">
    <source>
        <dbReference type="SAM" id="Phobius"/>
    </source>
</evidence>
<keyword evidence="3" id="KW-1185">Reference proteome</keyword>
<keyword evidence="1" id="KW-0472">Membrane</keyword>